<proteinExistence type="predicted"/>
<dbReference type="GO" id="GO:0038023">
    <property type="term" value="F:signaling receptor activity"/>
    <property type="evidence" value="ECO:0007669"/>
    <property type="project" value="InterPro"/>
</dbReference>
<dbReference type="CDD" id="cd00099">
    <property type="entry name" value="IgV"/>
    <property type="match status" value="1"/>
</dbReference>
<accession>A0A8C6ZQC5</accession>
<dbReference type="GO" id="GO:0016020">
    <property type="term" value="C:membrane"/>
    <property type="evidence" value="ECO:0007669"/>
    <property type="project" value="InterPro"/>
</dbReference>
<dbReference type="SUPFAM" id="SSF48726">
    <property type="entry name" value="Immunoglobulin"/>
    <property type="match status" value="1"/>
</dbReference>
<dbReference type="InterPro" id="IPR013783">
    <property type="entry name" value="Ig-like_fold"/>
</dbReference>
<name>A0A8C6ZQC5_NOTPE</name>
<dbReference type="Proteomes" id="UP000694420">
    <property type="component" value="Unplaced"/>
</dbReference>
<dbReference type="PANTHER" id="PTHR15343:SF0">
    <property type="entry name" value="T-CELL ANTIGEN CD7"/>
    <property type="match status" value="1"/>
</dbReference>
<evidence type="ECO:0000313" key="3">
    <source>
        <dbReference type="Ensembl" id="ENSNPEP00000019162.1"/>
    </source>
</evidence>
<dbReference type="AlphaFoldDB" id="A0A8C6ZQC5"/>
<dbReference type="InterPro" id="IPR036179">
    <property type="entry name" value="Ig-like_dom_sf"/>
</dbReference>
<feature type="domain" description="Immunoglobulin V-set" evidence="2">
    <location>
        <begin position="29"/>
        <end position="113"/>
    </location>
</feature>
<evidence type="ECO:0000259" key="2">
    <source>
        <dbReference type="Pfam" id="PF07686"/>
    </source>
</evidence>
<evidence type="ECO:0000256" key="1">
    <source>
        <dbReference type="SAM" id="SignalP"/>
    </source>
</evidence>
<keyword evidence="1" id="KW-0732">Signal</keyword>
<keyword evidence="4" id="KW-1185">Reference proteome</keyword>
<sequence>KKAVTISSLGLLFLELFDSAFSDSYLVEQSPPSLSVEQGESITINCSLKSSHEEDGIFLLKTHMKPERVLYVSRQNASTISTTFANRLEYSKEEETLVVTLHNLQKNDSDIYVAVLHPATQEAVCADSSAEFCDSKASCKCLVTCS</sequence>
<dbReference type="Ensembl" id="ENSNPET00000019657.1">
    <property type="protein sequence ID" value="ENSNPEP00000019162.1"/>
    <property type="gene ID" value="ENSNPEG00000014278.1"/>
</dbReference>
<reference evidence="3" key="2">
    <citation type="submission" date="2025-09" db="UniProtKB">
        <authorList>
            <consortium name="Ensembl"/>
        </authorList>
    </citation>
    <scope>IDENTIFICATION</scope>
</reference>
<dbReference type="InterPro" id="IPR039090">
    <property type="entry name" value="CD7"/>
</dbReference>
<dbReference type="GO" id="GO:0002250">
    <property type="term" value="P:adaptive immune response"/>
    <property type="evidence" value="ECO:0007669"/>
    <property type="project" value="InterPro"/>
</dbReference>
<evidence type="ECO:0000313" key="4">
    <source>
        <dbReference type="Proteomes" id="UP000694420"/>
    </source>
</evidence>
<reference evidence="3" key="1">
    <citation type="submission" date="2025-08" db="UniProtKB">
        <authorList>
            <consortium name="Ensembl"/>
        </authorList>
    </citation>
    <scope>IDENTIFICATION</scope>
</reference>
<feature type="chain" id="PRO_5034392020" description="Immunoglobulin V-set domain-containing protein" evidence="1">
    <location>
        <begin position="23"/>
        <end position="146"/>
    </location>
</feature>
<feature type="signal peptide" evidence="1">
    <location>
        <begin position="1"/>
        <end position="22"/>
    </location>
</feature>
<dbReference type="Pfam" id="PF07686">
    <property type="entry name" value="V-set"/>
    <property type="match status" value="1"/>
</dbReference>
<organism evidence="3 4">
    <name type="scientific">Nothoprocta perdicaria</name>
    <name type="common">Chilean tinamou</name>
    <name type="synonym">Crypturus perdicarius</name>
    <dbReference type="NCBI Taxonomy" id="30464"/>
    <lineage>
        <taxon>Eukaryota</taxon>
        <taxon>Metazoa</taxon>
        <taxon>Chordata</taxon>
        <taxon>Craniata</taxon>
        <taxon>Vertebrata</taxon>
        <taxon>Euteleostomi</taxon>
        <taxon>Archelosauria</taxon>
        <taxon>Archosauria</taxon>
        <taxon>Dinosauria</taxon>
        <taxon>Saurischia</taxon>
        <taxon>Theropoda</taxon>
        <taxon>Coelurosauria</taxon>
        <taxon>Aves</taxon>
        <taxon>Palaeognathae</taxon>
        <taxon>Tinamiformes</taxon>
        <taxon>Tinamidae</taxon>
        <taxon>Nothoprocta</taxon>
    </lineage>
</organism>
<dbReference type="PANTHER" id="PTHR15343">
    <property type="entry name" value="CD7"/>
    <property type="match status" value="1"/>
</dbReference>
<dbReference type="InterPro" id="IPR013106">
    <property type="entry name" value="Ig_V-set"/>
</dbReference>
<protein>
    <recommendedName>
        <fullName evidence="2">Immunoglobulin V-set domain-containing protein</fullName>
    </recommendedName>
</protein>
<dbReference type="Gene3D" id="2.60.40.10">
    <property type="entry name" value="Immunoglobulins"/>
    <property type="match status" value="1"/>
</dbReference>